<proteinExistence type="predicted"/>
<protein>
    <submittedName>
        <fullName evidence="1">Uncharacterized protein</fullName>
    </submittedName>
</protein>
<evidence type="ECO:0000313" key="1">
    <source>
        <dbReference type="EMBL" id="MBO1916525.1"/>
    </source>
</evidence>
<name>A0A939SR28_PRORE</name>
<accession>A0A939SR28</accession>
<gene>
    <name evidence="1" type="ORF">J4727_16895</name>
</gene>
<evidence type="ECO:0000313" key="2">
    <source>
        <dbReference type="Proteomes" id="UP000664477"/>
    </source>
</evidence>
<sequence>MISTHKTGKQVLSVQLTESHLLGMVLIAVIMPVGQFSKEFTYAGGLNHGIKVPTKTSYELLTSATLTGDLVDLIKEIACNGDPELTRFISTLSILASEHCGQLITDINQIDLNATGKRLNHGDIYDAVIRNDLHNLNTDELKEVMAIQRKPHKV</sequence>
<reference evidence="1" key="1">
    <citation type="submission" date="2021-03" db="EMBL/GenBank/DDBJ databases">
        <title>Molecular epidemiology and mechanisms of colistin and carbapenem resistance in Enterobacteriaceae from clinical isolates, the environment and porcine samples in Pretoria, South Africa.</title>
        <authorList>
            <person name="Bogoshi D."/>
            <person name="Mbelle N.M."/>
            <person name="Naidoo V."/>
            <person name="Osei Sekyere J."/>
        </authorList>
    </citation>
    <scope>NUCLEOTIDE SEQUENCE</scope>
    <source>
        <strain evidence="1">C052</strain>
    </source>
</reference>
<dbReference type="Proteomes" id="UP000664477">
    <property type="component" value="Unassembled WGS sequence"/>
</dbReference>
<comment type="caution">
    <text evidence="1">The sequence shown here is derived from an EMBL/GenBank/DDBJ whole genome shotgun (WGS) entry which is preliminary data.</text>
</comment>
<organism evidence="1 2">
    <name type="scientific">Providencia rettgeri</name>
    <dbReference type="NCBI Taxonomy" id="587"/>
    <lineage>
        <taxon>Bacteria</taxon>
        <taxon>Pseudomonadati</taxon>
        <taxon>Pseudomonadota</taxon>
        <taxon>Gammaproteobacteria</taxon>
        <taxon>Enterobacterales</taxon>
        <taxon>Morganellaceae</taxon>
        <taxon>Providencia</taxon>
    </lineage>
</organism>
<dbReference type="EMBL" id="JAGETQ010000131">
    <property type="protein sequence ID" value="MBO1916525.1"/>
    <property type="molecule type" value="Genomic_DNA"/>
</dbReference>
<dbReference type="AlphaFoldDB" id="A0A939SR28"/>